<dbReference type="Gene3D" id="3.40.630.30">
    <property type="match status" value="1"/>
</dbReference>
<evidence type="ECO:0000313" key="3">
    <source>
        <dbReference type="Proteomes" id="UP000027980"/>
    </source>
</evidence>
<dbReference type="OrthoDB" id="3174529at2"/>
<dbReference type="AlphaFoldDB" id="A0A075LPB7"/>
<dbReference type="PROSITE" id="PS51186">
    <property type="entry name" value="GNAT"/>
    <property type="match status" value="1"/>
</dbReference>
<dbReference type="Proteomes" id="UP000027980">
    <property type="component" value="Chromosome"/>
</dbReference>
<evidence type="ECO:0000259" key="1">
    <source>
        <dbReference type="PROSITE" id="PS51186"/>
    </source>
</evidence>
<dbReference type="InterPro" id="IPR000182">
    <property type="entry name" value="GNAT_dom"/>
</dbReference>
<evidence type="ECO:0000313" key="2">
    <source>
        <dbReference type="EMBL" id="AIF67812.1"/>
    </source>
</evidence>
<dbReference type="SUPFAM" id="SSF55729">
    <property type="entry name" value="Acyl-CoA N-acyltransferases (Nat)"/>
    <property type="match status" value="1"/>
</dbReference>
<dbReference type="HOGENOM" id="CLU_064724_0_0_9"/>
<sequence>MRFILEQDVNKLLSITEPILLKHEAENNLLLGLLGRMAEGGDMESVFGYGEDHDGIRTVFLHTKGNRIILSHETVWTDEEAAELAQLVQTLTPDLPGVIGPVEQANQFAQAWQRLNGKQIKVHMNQFIYQLDKVKDEGSARGQMRAAQNADFALLRDWLIRFGKVTGEHMPEERADAVIGRMIAQKRMYVLTVDGNIVSMAGCSRESRNGIVINAVFTPEEQQRNGYAQTLVAALSSKLLDEGKQFCCLFTNADNPGPNKLYQKIGYRRVAESCAIDFK</sequence>
<dbReference type="RefSeq" id="WP_038563946.1">
    <property type="nucleotide sequence ID" value="NZ_CP008876.1"/>
</dbReference>
<dbReference type="EMBL" id="CP008876">
    <property type="protein sequence ID" value="AIF67812.1"/>
    <property type="molecule type" value="Genomic_DNA"/>
</dbReference>
<dbReference type="KEGG" id="tap:GZ22_14980"/>
<dbReference type="GeneID" id="34221732"/>
<organism evidence="2 3">
    <name type="scientific">Terribacillus saccharophilus</name>
    <dbReference type="NCBI Taxonomy" id="361277"/>
    <lineage>
        <taxon>Bacteria</taxon>
        <taxon>Bacillati</taxon>
        <taxon>Bacillota</taxon>
        <taxon>Bacilli</taxon>
        <taxon>Bacillales</taxon>
        <taxon>Bacillaceae</taxon>
        <taxon>Terribacillus</taxon>
    </lineage>
</organism>
<reference evidence="2 3" key="1">
    <citation type="submission" date="2014-07" db="EMBL/GenBank/DDBJ databases">
        <title>Complete genome sequence of a moderately halophilic bacterium Terribacillus aidingensis MP602, isolated from Cryptomeria fortunei in Tianmu mountain in China.</title>
        <authorList>
            <person name="Wang Y."/>
            <person name="Lu P."/>
            <person name="Zhang L."/>
        </authorList>
    </citation>
    <scope>NUCLEOTIDE SEQUENCE [LARGE SCALE GENOMIC DNA]</scope>
    <source>
        <strain evidence="2 3">MP602</strain>
    </source>
</reference>
<proteinExistence type="predicted"/>
<dbReference type="Pfam" id="PF08445">
    <property type="entry name" value="FR47"/>
    <property type="match status" value="1"/>
</dbReference>
<dbReference type="InterPro" id="IPR013653">
    <property type="entry name" value="GCN5-like_dom"/>
</dbReference>
<protein>
    <recommendedName>
        <fullName evidence="1">N-acetyltransferase domain-containing protein</fullName>
    </recommendedName>
</protein>
<dbReference type="InterPro" id="IPR016181">
    <property type="entry name" value="Acyl_CoA_acyltransferase"/>
</dbReference>
<gene>
    <name evidence="2" type="ORF">GZ22_14980</name>
</gene>
<dbReference type="GO" id="GO:0016747">
    <property type="term" value="F:acyltransferase activity, transferring groups other than amino-acyl groups"/>
    <property type="evidence" value="ECO:0007669"/>
    <property type="project" value="InterPro"/>
</dbReference>
<name>A0A075LPB7_9BACI</name>
<accession>A0A075LPB7</accession>
<feature type="domain" description="N-acetyltransferase" evidence="1">
    <location>
        <begin position="142"/>
        <end position="279"/>
    </location>
</feature>